<evidence type="ECO:0000256" key="7">
    <source>
        <dbReference type="PROSITE-ProRule" id="PRU00266"/>
    </source>
</evidence>
<evidence type="ECO:0000259" key="10">
    <source>
        <dbReference type="PROSITE" id="PS50142"/>
    </source>
</evidence>
<dbReference type="GO" id="GO:0004525">
    <property type="term" value="F:ribonuclease III activity"/>
    <property type="evidence" value="ECO:0007669"/>
    <property type="project" value="InterPro"/>
</dbReference>
<dbReference type="PANTHER" id="PTHR14950">
    <property type="entry name" value="DICER-RELATED"/>
    <property type="match status" value="1"/>
</dbReference>
<keyword evidence="2" id="KW-0479">Metal-binding</keyword>
<dbReference type="GeneID" id="17324528"/>
<evidence type="ECO:0000256" key="4">
    <source>
        <dbReference type="ARBA" id="ARBA00022801"/>
    </source>
</evidence>
<keyword evidence="1" id="KW-0540">Nuclease</keyword>
<dbReference type="STRING" id="2769.R7QG23"/>
<organism evidence="11 12">
    <name type="scientific">Chondrus crispus</name>
    <name type="common">Carrageen Irish moss</name>
    <name type="synonym">Polymorpha crispa</name>
    <dbReference type="NCBI Taxonomy" id="2769"/>
    <lineage>
        <taxon>Eukaryota</taxon>
        <taxon>Rhodophyta</taxon>
        <taxon>Florideophyceae</taxon>
        <taxon>Rhodymeniophycidae</taxon>
        <taxon>Gigartinales</taxon>
        <taxon>Gigartinaceae</taxon>
        <taxon>Chondrus</taxon>
    </lineage>
</organism>
<dbReference type="InterPro" id="IPR036389">
    <property type="entry name" value="RNase_III_sf"/>
</dbReference>
<evidence type="ECO:0000256" key="6">
    <source>
        <dbReference type="ARBA" id="ARBA00022884"/>
    </source>
</evidence>
<evidence type="ECO:0000256" key="2">
    <source>
        <dbReference type="ARBA" id="ARBA00022723"/>
    </source>
</evidence>
<evidence type="ECO:0000256" key="1">
    <source>
        <dbReference type="ARBA" id="ARBA00022722"/>
    </source>
</evidence>
<keyword evidence="6 7" id="KW-0694">RNA-binding</keyword>
<dbReference type="EMBL" id="HG001808">
    <property type="protein sequence ID" value="CDF36999.1"/>
    <property type="molecule type" value="Genomic_DNA"/>
</dbReference>
<dbReference type="PANTHER" id="PTHR14950:SF37">
    <property type="entry name" value="ENDORIBONUCLEASE DICER"/>
    <property type="match status" value="1"/>
</dbReference>
<feature type="domain" description="DRBM" evidence="9">
    <location>
        <begin position="1377"/>
        <end position="1409"/>
    </location>
</feature>
<feature type="domain" description="RNase III" evidence="10">
    <location>
        <begin position="852"/>
        <end position="984"/>
    </location>
</feature>
<dbReference type="GO" id="GO:0003723">
    <property type="term" value="F:RNA binding"/>
    <property type="evidence" value="ECO:0007669"/>
    <property type="project" value="UniProtKB-UniRule"/>
</dbReference>
<reference evidence="12" key="1">
    <citation type="journal article" date="2013" name="Proc. Natl. Acad. Sci. U.S.A.">
        <title>Genome structure and metabolic features in the red seaweed Chondrus crispus shed light on evolution of the Archaeplastida.</title>
        <authorList>
            <person name="Collen J."/>
            <person name="Porcel B."/>
            <person name="Carre W."/>
            <person name="Ball S.G."/>
            <person name="Chaparro C."/>
            <person name="Tonon T."/>
            <person name="Barbeyron T."/>
            <person name="Michel G."/>
            <person name="Noel B."/>
            <person name="Valentin K."/>
            <person name="Elias M."/>
            <person name="Artiguenave F."/>
            <person name="Arun A."/>
            <person name="Aury J.M."/>
            <person name="Barbosa-Neto J.F."/>
            <person name="Bothwell J.H."/>
            <person name="Bouget F.Y."/>
            <person name="Brillet L."/>
            <person name="Cabello-Hurtado F."/>
            <person name="Capella-Gutierrez S."/>
            <person name="Charrier B."/>
            <person name="Cladiere L."/>
            <person name="Cock J.M."/>
            <person name="Coelho S.M."/>
            <person name="Colleoni C."/>
            <person name="Czjzek M."/>
            <person name="Da Silva C."/>
            <person name="Delage L."/>
            <person name="Denoeud F."/>
            <person name="Deschamps P."/>
            <person name="Dittami S.M."/>
            <person name="Gabaldon T."/>
            <person name="Gachon C.M."/>
            <person name="Groisillier A."/>
            <person name="Herve C."/>
            <person name="Jabbari K."/>
            <person name="Katinka M."/>
            <person name="Kloareg B."/>
            <person name="Kowalczyk N."/>
            <person name="Labadie K."/>
            <person name="Leblanc C."/>
            <person name="Lopez P.J."/>
            <person name="McLachlan D.H."/>
            <person name="Meslet-Cladiere L."/>
            <person name="Moustafa A."/>
            <person name="Nehr Z."/>
            <person name="Nyvall Collen P."/>
            <person name="Panaud O."/>
            <person name="Partensky F."/>
            <person name="Poulain J."/>
            <person name="Rensing S.A."/>
            <person name="Rousvoal S."/>
            <person name="Samson G."/>
            <person name="Symeonidi A."/>
            <person name="Weissenbach J."/>
            <person name="Zambounis A."/>
            <person name="Wincker P."/>
            <person name="Boyen C."/>
        </authorList>
    </citation>
    <scope>NUCLEOTIDE SEQUENCE [LARGE SCALE GENOMIC DNA]</scope>
    <source>
        <strain evidence="12">cv. Stackhouse</strain>
    </source>
</reference>
<dbReference type="CDD" id="cd00593">
    <property type="entry name" value="RIBOc"/>
    <property type="match status" value="2"/>
</dbReference>
<dbReference type="Proteomes" id="UP000012073">
    <property type="component" value="Unassembled WGS sequence"/>
</dbReference>
<keyword evidence="12" id="KW-1185">Reference proteome</keyword>
<name>R7QG23_CHOCR</name>
<dbReference type="SMART" id="SM00535">
    <property type="entry name" value="RIBOc"/>
    <property type="match status" value="2"/>
</dbReference>
<feature type="region of interest" description="Disordered" evidence="8">
    <location>
        <begin position="243"/>
        <end position="264"/>
    </location>
</feature>
<dbReference type="GO" id="GO:0006364">
    <property type="term" value="P:rRNA processing"/>
    <property type="evidence" value="ECO:0007669"/>
    <property type="project" value="InterPro"/>
</dbReference>
<dbReference type="SUPFAM" id="SSF54768">
    <property type="entry name" value="dsRNA-binding domain-like"/>
    <property type="match status" value="1"/>
</dbReference>
<dbReference type="Pfam" id="PF00636">
    <property type="entry name" value="Ribonuclease_3"/>
    <property type="match status" value="2"/>
</dbReference>
<keyword evidence="3" id="KW-0255">Endonuclease</keyword>
<accession>R7QG23</accession>
<dbReference type="PROSITE" id="PS50137">
    <property type="entry name" value="DS_RBD"/>
    <property type="match status" value="1"/>
</dbReference>
<evidence type="ECO:0000259" key="9">
    <source>
        <dbReference type="PROSITE" id="PS50137"/>
    </source>
</evidence>
<dbReference type="PROSITE" id="PS00517">
    <property type="entry name" value="RNASE_3_1"/>
    <property type="match status" value="1"/>
</dbReference>
<dbReference type="RefSeq" id="XP_005716818.1">
    <property type="nucleotide sequence ID" value="XM_005716761.1"/>
</dbReference>
<keyword evidence="5" id="KW-0460">Magnesium</keyword>
<sequence>MIDVEYLFYSVESSSGCVNTVANGGRRKPPSKGKRERAKLSELDFLLEQVGPLGVALYQRRWKQRYAGKLAGIPTTRESVNSAFPLSSHISLVGLSEKVLHLLNELQRAYAASTEDSQLRAIIHAGRPAITCALGEVIRATPVFHALKVRVVLGCEEAKSFETYSTDDDGQKTTWQGEETDDEAVSNFAGGEGHVLVVARTYCTRGQRNRPLPPCPFVLRFDDSLPDPSMDGSGGRCRVVQFKERSKKSQGDGEKQEKAESLGRPRVVAEKVTAKSIEIGISKEAGLPGMVDDSLTDKVLSLTSSDSDSDMDTSPKCEPEEMEKINLMAKLAKAPSDEEDEGSSAHVYYSRPPLALLGPSKSHQKCFLYRVLVLETVPGVQGLPAGAKVRKLGVEDFILVLSEELDDRDRTIFLPGTSSHAGNTTGYAACMKLDYQGQVSLSDDQINEGRQYTSAIFSLSSPSSKKNGVYWDGIRGMQLTSHQLSTEEMEGTDPSYLRRYLVLPAIQEADTGLQSPREGEVSKGGDISDDATCNMRELVRKYFPPASKPLEMKWPEFACQIDWDSVRDLLSSVNVKKESEGILGSNALQPEQFGKLEGRLIKSSFPGENVILSGRLHYGFCPLSKHIRSKKFKLNDDGTLVPHPDLSSLVLTVASEETLTQQAKASGVVGTGDGSDNPSPDESSPRVNGRGILGCLEKTRHPTGIDVGLVKWNETVNCLIGSPRTVGRKRKHEECSPSLFDADRNVRKQRKTWVGKIRCSYEKYYKNHSVEEIKFLDQPLLVASRPSTCSYDQFLGAIRDNSVISVCSELTKKGANRRVLIPELCHLYPVSTGALFLPAALFRLEKHLSVCELGRLFDERVGIPGDLDELVQCVTADHVNKSKNYERLEFLGDAVLKVSCTKRLFARRPHDSEGQMHNARAFRVSNERLHRLGHRFGLHHYLNFQEDTIEEWLPPGSDVRGKAQKVTVKALADVVEALCGAYFLFGVKAAPREDVPEDVPSDENKMALAREPTGISAGTNLFGCYSGSNVSSESSSGDEGMDSVDDDSTSDMEDEGARHGGSGRNSPPDYRDDQSTRPVTGIELESGYKAGYKLLEVCKIFEDEEPTHNELLLSAIHAMHPKGSKPPMSTSLEAYPEDWRITSPKKPWEEQFGPLEKKLKYKFKHRPLLLCALTHHTYLTSSGRNTSEQQTFQRLEFFGDAIADLCVIVYLYNRYPELGPGELTTLKGNVVSNEAFARITVRMGMHKYLYHGSTHLTAEIASFTKAIKAEREAGIGPVGGLKKSLSEIAAPKVLGDIFESVLGAIYVDSGLQEAWRVCMDVLSDSLRINADPRRDDRHPSQELLELVTRVWKLSPTPPRYDLEPPPVGMRGKKCMAVYILGEKIATGFGTTVKRAKLKAAMAALTLLKDEDANSAGAGILERLKEETIKRQVEERNSYR</sequence>
<dbReference type="Gramene" id="CDF36999">
    <property type="protein sequence ID" value="CDF36999"/>
    <property type="gene ID" value="CHC_T00004988001"/>
</dbReference>
<dbReference type="HAMAP" id="MF_00104">
    <property type="entry name" value="RNase_III"/>
    <property type="match status" value="1"/>
</dbReference>
<proteinExistence type="inferred from homology"/>
<evidence type="ECO:0000256" key="8">
    <source>
        <dbReference type="SAM" id="MobiDB-lite"/>
    </source>
</evidence>
<keyword evidence="4" id="KW-0378">Hydrolase</keyword>
<feature type="compositionally biased region" description="Low complexity" evidence="8">
    <location>
        <begin position="1028"/>
        <end position="1038"/>
    </location>
</feature>
<feature type="domain" description="RNase III" evidence="10">
    <location>
        <begin position="1152"/>
        <end position="1310"/>
    </location>
</feature>
<feature type="region of interest" description="Disordered" evidence="8">
    <location>
        <begin position="1028"/>
        <end position="1082"/>
    </location>
</feature>
<feature type="region of interest" description="Disordered" evidence="8">
    <location>
        <begin position="662"/>
        <end position="689"/>
    </location>
</feature>
<feature type="compositionally biased region" description="Acidic residues" evidence="8">
    <location>
        <begin position="1039"/>
        <end position="1054"/>
    </location>
</feature>
<dbReference type="SMR" id="R7QG23"/>
<dbReference type="InterPro" id="IPR011907">
    <property type="entry name" value="RNase_III"/>
</dbReference>
<dbReference type="SUPFAM" id="SSF69065">
    <property type="entry name" value="RNase III domain-like"/>
    <property type="match status" value="2"/>
</dbReference>
<dbReference type="Gene3D" id="1.10.1520.10">
    <property type="entry name" value="Ribonuclease III domain"/>
    <property type="match status" value="2"/>
</dbReference>
<dbReference type="GO" id="GO:0046872">
    <property type="term" value="F:metal ion binding"/>
    <property type="evidence" value="ECO:0007669"/>
    <property type="project" value="UniProtKB-KW"/>
</dbReference>
<evidence type="ECO:0000256" key="3">
    <source>
        <dbReference type="ARBA" id="ARBA00022759"/>
    </source>
</evidence>
<evidence type="ECO:0000256" key="5">
    <source>
        <dbReference type="ARBA" id="ARBA00022842"/>
    </source>
</evidence>
<feature type="compositionally biased region" description="Polar residues" evidence="8">
    <location>
        <begin position="674"/>
        <end position="686"/>
    </location>
</feature>
<gene>
    <name evidence="11" type="ORF">CHC_T00004988001</name>
</gene>
<evidence type="ECO:0000313" key="12">
    <source>
        <dbReference type="Proteomes" id="UP000012073"/>
    </source>
</evidence>
<dbReference type="InterPro" id="IPR000999">
    <property type="entry name" value="RNase_III_dom"/>
</dbReference>
<dbReference type="PROSITE" id="PS50142">
    <property type="entry name" value="RNASE_3_2"/>
    <property type="match status" value="2"/>
</dbReference>
<evidence type="ECO:0000313" key="11">
    <source>
        <dbReference type="EMBL" id="CDF36999.1"/>
    </source>
</evidence>
<dbReference type="InterPro" id="IPR014720">
    <property type="entry name" value="dsRBD_dom"/>
</dbReference>
<dbReference type="KEGG" id="ccp:CHC_T00004988001"/>
<dbReference type="OrthoDB" id="416741at2759"/>
<protein>
    <submittedName>
        <fullName evidence="11">Uncharacterized protein</fullName>
    </submittedName>
</protein>